<proteinExistence type="predicted"/>
<dbReference type="HOGENOM" id="CLU_012494_6_0_1"/>
<dbReference type="InterPro" id="IPR013094">
    <property type="entry name" value="AB_hydrolase_3"/>
</dbReference>
<reference evidence="2" key="1">
    <citation type="journal article" date="2014" name="Genome Announc.">
        <title>Draft Genome Sequence of the Yeast Pseudozyma antarctica Type Strain JCM10317, a Producer of the Glycolipid Biosurfactants, Mannosylerythritol Lipids.</title>
        <authorList>
            <person name="Saika A."/>
            <person name="Koike H."/>
            <person name="Hori T."/>
            <person name="Fukuoka T."/>
            <person name="Sato S."/>
            <person name="Habe H."/>
            <person name="Kitamoto D."/>
            <person name="Morita T."/>
        </authorList>
    </citation>
    <scope>NUCLEOTIDE SEQUENCE [LARGE SCALE GENOMIC DNA]</scope>
    <source>
        <strain evidence="2">JCM 10317</strain>
    </source>
</reference>
<gene>
    <name evidence="1" type="ORF">PAN0_016d5390</name>
</gene>
<dbReference type="GO" id="GO:0016787">
    <property type="term" value="F:hydrolase activity"/>
    <property type="evidence" value="ECO:0007669"/>
    <property type="project" value="UniProtKB-KW"/>
</dbReference>
<dbReference type="InterPro" id="IPR029058">
    <property type="entry name" value="AB_hydrolase_fold"/>
</dbReference>
<organism evidence="1 2">
    <name type="scientific">Pseudozyma antarctica</name>
    <name type="common">Yeast</name>
    <name type="synonym">Candida antarctica</name>
    <dbReference type="NCBI Taxonomy" id="84753"/>
    <lineage>
        <taxon>Eukaryota</taxon>
        <taxon>Fungi</taxon>
        <taxon>Dikarya</taxon>
        <taxon>Basidiomycota</taxon>
        <taxon>Ustilaginomycotina</taxon>
        <taxon>Ustilaginomycetes</taxon>
        <taxon>Ustilaginales</taxon>
        <taxon>Ustilaginaceae</taxon>
        <taxon>Moesziomyces</taxon>
    </lineage>
</organism>
<keyword evidence="2" id="KW-1185">Reference proteome</keyword>
<dbReference type="Pfam" id="PF07859">
    <property type="entry name" value="Abhydrolase_3"/>
    <property type="match status" value="1"/>
</dbReference>
<dbReference type="PANTHER" id="PTHR48081:SF8">
    <property type="entry name" value="ALPHA_BETA HYDROLASE FOLD-3 DOMAIN-CONTAINING PROTEIN-RELATED"/>
    <property type="match status" value="1"/>
</dbReference>
<dbReference type="SUPFAM" id="SSF53474">
    <property type="entry name" value="alpha/beta-Hydrolases"/>
    <property type="match status" value="1"/>
</dbReference>
<dbReference type="OrthoDB" id="408631at2759"/>
<dbReference type="Proteomes" id="UP000053758">
    <property type="component" value="Unassembled WGS sequence"/>
</dbReference>
<sequence length="309" mass="33776">MVVLEKAAQQFADATAKPPFLFELSPDEGRKIFDGVQKESVAYRDGITTEVLTFSTFDLKLIKPAQTSSQRLPVVYYVHGGGWVFGSPDAFGRLLAEIAKRVDAAVFAVNYTRSPEAKYPTALNQIWEALEHIKQNGDKYNVDTTRIAIAGDSVGGNMSAITALRDQGQALRGQALLYPVCDYSFDSGSYNEFAQGFFLQRDAMKWFFEQYTAGVASASADNAQISVLRTDKEVLAKAPPALILTAEADVLRDHGEEYAAKLREAGVQVTSARLGGIIHDFLLLDPLKDTGAAKAGRTLLVTQLQEWLA</sequence>
<dbReference type="EMBL" id="DF830083">
    <property type="protein sequence ID" value="GAK67164.1"/>
    <property type="molecule type" value="Genomic_DNA"/>
</dbReference>
<accession>A0A081CKG8</accession>
<protein>
    <submittedName>
        <fullName evidence="1">Esterase</fullName>
    </submittedName>
</protein>
<dbReference type="GeneID" id="26306210"/>
<dbReference type="RefSeq" id="XP_014654817.1">
    <property type="nucleotide sequence ID" value="XM_014799331.1"/>
</dbReference>
<dbReference type="Gene3D" id="3.40.50.1820">
    <property type="entry name" value="alpha/beta hydrolase"/>
    <property type="match status" value="1"/>
</dbReference>
<dbReference type="AlphaFoldDB" id="A0A081CKG8"/>
<evidence type="ECO:0000313" key="1">
    <source>
        <dbReference type="EMBL" id="GAK67164.1"/>
    </source>
</evidence>
<evidence type="ECO:0000313" key="2">
    <source>
        <dbReference type="Proteomes" id="UP000053758"/>
    </source>
</evidence>
<name>A0A081CKG8_PSEA2</name>
<dbReference type="InterPro" id="IPR050300">
    <property type="entry name" value="GDXG_lipolytic_enzyme"/>
</dbReference>
<dbReference type="PANTHER" id="PTHR48081">
    <property type="entry name" value="AB HYDROLASE SUPERFAMILY PROTEIN C4A8.06C"/>
    <property type="match status" value="1"/>
</dbReference>